<dbReference type="EMBL" id="JAIWYP010000005">
    <property type="protein sequence ID" value="KAH3827411.1"/>
    <property type="molecule type" value="Genomic_DNA"/>
</dbReference>
<name>A0A9D4H5K6_DREPO</name>
<accession>A0A9D4H5K6</accession>
<reference evidence="1" key="1">
    <citation type="journal article" date="2019" name="bioRxiv">
        <title>The Genome of the Zebra Mussel, Dreissena polymorpha: A Resource for Invasive Species Research.</title>
        <authorList>
            <person name="McCartney M.A."/>
            <person name="Auch B."/>
            <person name="Kono T."/>
            <person name="Mallez S."/>
            <person name="Zhang Y."/>
            <person name="Obille A."/>
            <person name="Becker A."/>
            <person name="Abrahante J.E."/>
            <person name="Garbe J."/>
            <person name="Badalamenti J.P."/>
            <person name="Herman A."/>
            <person name="Mangelson H."/>
            <person name="Liachko I."/>
            <person name="Sullivan S."/>
            <person name="Sone E.D."/>
            <person name="Koren S."/>
            <person name="Silverstein K.A.T."/>
            <person name="Beckman K.B."/>
            <person name="Gohl D.M."/>
        </authorList>
    </citation>
    <scope>NUCLEOTIDE SEQUENCE</scope>
    <source>
        <strain evidence="1">Duluth1</strain>
        <tissue evidence="1">Whole animal</tissue>
    </source>
</reference>
<sequence length="77" mass="9059">MPLVVPIIWLQYLDAIRGHITQDTGVRSQVYLTTAPHLHMKHKSNKYVRRYPNVRSPVRLSEDKRDVRCEILGEQPH</sequence>
<keyword evidence="2" id="KW-1185">Reference proteome</keyword>
<dbReference type="Proteomes" id="UP000828390">
    <property type="component" value="Unassembled WGS sequence"/>
</dbReference>
<protein>
    <submittedName>
        <fullName evidence="1">Uncharacterized protein</fullName>
    </submittedName>
</protein>
<organism evidence="1 2">
    <name type="scientific">Dreissena polymorpha</name>
    <name type="common">Zebra mussel</name>
    <name type="synonym">Mytilus polymorpha</name>
    <dbReference type="NCBI Taxonomy" id="45954"/>
    <lineage>
        <taxon>Eukaryota</taxon>
        <taxon>Metazoa</taxon>
        <taxon>Spiralia</taxon>
        <taxon>Lophotrochozoa</taxon>
        <taxon>Mollusca</taxon>
        <taxon>Bivalvia</taxon>
        <taxon>Autobranchia</taxon>
        <taxon>Heteroconchia</taxon>
        <taxon>Euheterodonta</taxon>
        <taxon>Imparidentia</taxon>
        <taxon>Neoheterodontei</taxon>
        <taxon>Myida</taxon>
        <taxon>Dreissenoidea</taxon>
        <taxon>Dreissenidae</taxon>
        <taxon>Dreissena</taxon>
    </lineage>
</organism>
<evidence type="ECO:0000313" key="2">
    <source>
        <dbReference type="Proteomes" id="UP000828390"/>
    </source>
</evidence>
<reference evidence="1" key="2">
    <citation type="submission" date="2020-11" db="EMBL/GenBank/DDBJ databases">
        <authorList>
            <person name="McCartney M.A."/>
            <person name="Auch B."/>
            <person name="Kono T."/>
            <person name="Mallez S."/>
            <person name="Becker A."/>
            <person name="Gohl D.M."/>
            <person name="Silverstein K.A.T."/>
            <person name="Koren S."/>
            <person name="Bechman K.B."/>
            <person name="Herman A."/>
            <person name="Abrahante J.E."/>
            <person name="Garbe J."/>
        </authorList>
    </citation>
    <scope>NUCLEOTIDE SEQUENCE</scope>
    <source>
        <strain evidence="1">Duluth1</strain>
        <tissue evidence="1">Whole animal</tissue>
    </source>
</reference>
<gene>
    <name evidence="1" type="ORF">DPMN_129348</name>
</gene>
<proteinExistence type="predicted"/>
<dbReference type="AlphaFoldDB" id="A0A9D4H5K6"/>
<comment type="caution">
    <text evidence="1">The sequence shown here is derived from an EMBL/GenBank/DDBJ whole genome shotgun (WGS) entry which is preliminary data.</text>
</comment>
<evidence type="ECO:0000313" key="1">
    <source>
        <dbReference type="EMBL" id="KAH3827411.1"/>
    </source>
</evidence>